<dbReference type="Gene3D" id="3.20.20.370">
    <property type="entry name" value="Glycoside hydrolase/deacetylase"/>
    <property type="match status" value="1"/>
</dbReference>
<keyword evidence="1" id="KW-0812">Transmembrane</keyword>
<dbReference type="PANTHER" id="PTHR10587:SF128">
    <property type="entry name" value="POLYSACCHARIDE DEACETYLASE PDAB-RELATED"/>
    <property type="match status" value="1"/>
</dbReference>
<dbReference type="STRING" id="519424.AZF04_15250"/>
<dbReference type="InterPro" id="IPR014132">
    <property type="entry name" value="PdaB-like"/>
</dbReference>
<dbReference type="InterPro" id="IPR002509">
    <property type="entry name" value="NODB_dom"/>
</dbReference>
<evidence type="ECO:0000256" key="1">
    <source>
        <dbReference type="SAM" id="Phobius"/>
    </source>
</evidence>
<name>A0A162EW17_9BACI</name>
<evidence type="ECO:0000313" key="4">
    <source>
        <dbReference type="Proteomes" id="UP000075806"/>
    </source>
</evidence>
<dbReference type="Proteomes" id="UP000075806">
    <property type="component" value="Unassembled WGS sequence"/>
</dbReference>
<dbReference type="PROSITE" id="PS51677">
    <property type="entry name" value="NODB"/>
    <property type="match status" value="1"/>
</dbReference>
<evidence type="ECO:0000313" key="3">
    <source>
        <dbReference type="EMBL" id="KYG33870.1"/>
    </source>
</evidence>
<dbReference type="SUPFAM" id="SSF88713">
    <property type="entry name" value="Glycoside hydrolase/deacetylase"/>
    <property type="match status" value="1"/>
</dbReference>
<accession>A0A162EW17</accession>
<protein>
    <submittedName>
        <fullName evidence="3">Polysaccharide deacetylase</fullName>
    </submittedName>
</protein>
<organism evidence="3 4">
    <name type="scientific">Alkalihalobacillus trypoxylicola</name>
    <dbReference type="NCBI Taxonomy" id="519424"/>
    <lineage>
        <taxon>Bacteria</taxon>
        <taxon>Bacillati</taxon>
        <taxon>Bacillota</taxon>
        <taxon>Bacilli</taxon>
        <taxon>Bacillales</taxon>
        <taxon>Bacillaceae</taxon>
        <taxon>Alkalihalobacillus</taxon>
    </lineage>
</organism>
<dbReference type="InterPro" id="IPR011330">
    <property type="entry name" value="Glyco_hydro/deAcase_b/a-brl"/>
</dbReference>
<dbReference type="PANTHER" id="PTHR10587">
    <property type="entry name" value="GLYCOSYL TRANSFERASE-RELATED"/>
    <property type="match status" value="1"/>
</dbReference>
<reference evidence="3" key="1">
    <citation type="submission" date="2016-02" db="EMBL/GenBank/DDBJ databases">
        <title>Genome sequence of Bacillus trypoxylicola KCTC 13244(T).</title>
        <authorList>
            <person name="Jeong H."/>
            <person name="Park S.-H."/>
            <person name="Choi S.-K."/>
        </authorList>
    </citation>
    <scope>NUCLEOTIDE SEQUENCE [LARGE SCALE GENOMIC DNA]</scope>
    <source>
        <strain evidence="3">KCTC 13244</strain>
    </source>
</reference>
<dbReference type="EMBL" id="LTAO01000004">
    <property type="protein sequence ID" value="KYG33870.1"/>
    <property type="molecule type" value="Genomic_DNA"/>
</dbReference>
<gene>
    <name evidence="3" type="ORF">AZF04_15250</name>
</gene>
<dbReference type="RefSeq" id="WP_061947681.1">
    <property type="nucleotide sequence ID" value="NZ_LTAO01000004.1"/>
</dbReference>
<dbReference type="AlphaFoldDB" id="A0A162EW17"/>
<dbReference type="NCBIfam" id="TIGR02764">
    <property type="entry name" value="spore_ybaN_pdaB"/>
    <property type="match status" value="1"/>
</dbReference>
<dbReference type="Pfam" id="PF01522">
    <property type="entry name" value="Polysacc_deac_1"/>
    <property type="match status" value="1"/>
</dbReference>
<sequence length="253" mass="28675">MNLFWVINAKRIKTASIIVLTAFVAAIFLYVERTHLSVFATPEGPQAFYRAEIEEKEVALTFNISWGEQRIGPILEALEQNNIEEATFFVSASWAERYPDLAKSIVEKGFALGSHGYQYKDYTNWENEQILKDLRRGQQVLSEITGETPHLLRPPNGAFDKRVLQLADEQGLSVIHWSIDSGDYKNPGVEQIIQNVVSETSAGDVLLFHASDSVKQTHEALPVIIEQLKEKGYSFINLDQMMDNAHTTNKEIY</sequence>
<keyword evidence="4" id="KW-1185">Reference proteome</keyword>
<comment type="caution">
    <text evidence="3">The sequence shown here is derived from an EMBL/GenBank/DDBJ whole genome shotgun (WGS) entry which is preliminary data.</text>
</comment>
<evidence type="ECO:0000259" key="2">
    <source>
        <dbReference type="PROSITE" id="PS51677"/>
    </source>
</evidence>
<feature type="transmembrane region" description="Helical" evidence="1">
    <location>
        <begin position="12"/>
        <end position="31"/>
    </location>
</feature>
<dbReference type="OrthoDB" id="9806342at2"/>
<dbReference type="InterPro" id="IPR050248">
    <property type="entry name" value="Polysacc_deacetylase_ArnD"/>
</dbReference>
<keyword evidence="1" id="KW-0472">Membrane</keyword>
<feature type="domain" description="NodB homology" evidence="2">
    <location>
        <begin position="56"/>
        <end position="236"/>
    </location>
</feature>
<dbReference type="GO" id="GO:0005975">
    <property type="term" value="P:carbohydrate metabolic process"/>
    <property type="evidence" value="ECO:0007669"/>
    <property type="project" value="InterPro"/>
</dbReference>
<dbReference type="GO" id="GO:0016810">
    <property type="term" value="F:hydrolase activity, acting on carbon-nitrogen (but not peptide) bonds"/>
    <property type="evidence" value="ECO:0007669"/>
    <property type="project" value="InterPro"/>
</dbReference>
<keyword evidence="1" id="KW-1133">Transmembrane helix</keyword>
<proteinExistence type="predicted"/>
<dbReference type="GO" id="GO:0016020">
    <property type="term" value="C:membrane"/>
    <property type="evidence" value="ECO:0007669"/>
    <property type="project" value="TreeGrafter"/>
</dbReference>